<dbReference type="InterPro" id="IPR001867">
    <property type="entry name" value="OmpR/PhoB-type_DNA-bd"/>
</dbReference>
<dbReference type="InterPro" id="IPR016032">
    <property type="entry name" value="Sig_transdc_resp-reg_C-effctor"/>
</dbReference>
<feature type="DNA-binding region" description="OmpR/PhoB-type" evidence="7">
    <location>
        <begin position="132"/>
        <end position="229"/>
    </location>
</feature>
<dbReference type="PANTHER" id="PTHR48111">
    <property type="entry name" value="REGULATOR OF RPOS"/>
    <property type="match status" value="1"/>
</dbReference>
<dbReference type="PATRIC" id="fig|47853.6.peg.6441"/>
<dbReference type="Gene3D" id="1.10.10.10">
    <property type="entry name" value="Winged helix-like DNA-binding domain superfamily/Winged helix DNA-binding domain"/>
    <property type="match status" value="1"/>
</dbReference>
<organism evidence="10 12">
    <name type="scientific">Micromonospora haikouensis</name>
    <dbReference type="NCBI Taxonomy" id="686309"/>
    <lineage>
        <taxon>Bacteria</taxon>
        <taxon>Bacillati</taxon>
        <taxon>Actinomycetota</taxon>
        <taxon>Actinomycetes</taxon>
        <taxon>Micromonosporales</taxon>
        <taxon>Micromonosporaceae</taxon>
        <taxon>Micromonospora</taxon>
    </lineage>
</organism>
<dbReference type="GO" id="GO:0006355">
    <property type="term" value="P:regulation of DNA-templated transcription"/>
    <property type="evidence" value="ECO:0007669"/>
    <property type="project" value="InterPro"/>
</dbReference>
<feature type="modified residue" description="4-aspartylphosphate" evidence="6">
    <location>
        <position position="56"/>
    </location>
</feature>
<dbReference type="SUPFAM" id="SSF52172">
    <property type="entry name" value="CheY-like"/>
    <property type="match status" value="1"/>
</dbReference>
<dbReference type="AlphaFoldDB" id="A0A0D0USS8"/>
<keyword evidence="5" id="KW-0804">Transcription</keyword>
<evidence type="ECO:0000256" key="4">
    <source>
        <dbReference type="ARBA" id="ARBA00023125"/>
    </source>
</evidence>
<evidence type="ECO:0000256" key="1">
    <source>
        <dbReference type="ARBA" id="ARBA00022553"/>
    </source>
</evidence>
<dbReference type="FunFam" id="1.10.10.10:FF:000005">
    <property type="entry name" value="Two-component system response regulator"/>
    <property type="match status" value="1"/>
</dbReference>
<sequence>MNAAAVRVLVVDDQPNIVDMLATVLRFHGFDVVTATTAAEALRRAGESRPRLVVLDVLLPDGDGFEVCRSLRAAGHEIGIVFLTARDAPRDRIAGLTYGGDDYVTKPFSVEELVARVRAVLRRIGSAPVPATGVLRYADLELDEETCEVRRGGRLLSLSPTEFKLLRHLMLNPGRVLSRAQILDAVWRYDFDGASNVVDTYIGYLRRKLDPLGPPLIETRRGFGYALRAPG</sequence>
<dbReference type="PANTHER" id="PTHR48111:SF28">
    <property type="entry name" value="TRANSCRIPTIONAL REGULATORY PROTEIN TCRX-RELATED"/>
    <property type="match status" value="1"/>
</dbReference>
<dbReference type="Gene3D" id="6.10.250.690">
    <property type="match status" value="1"/>
</dbReference>
<dbReference type="GO" id="GO:0032993">
    <property type="term" value="C:protein-DNA complex"/>
    <property type="evidence" value="ECO:0007669"/>
    <property type="project" value="TreeGrafter"/>
</dbReference>
<dbReference type="PROSITE" id="PS51755">
    <property type="entry name" value="OMPR_PHOB"/>
    <property type="match status" value="1"/>
</dbReference>
<accession>A0A1C4XJM7</accession>
<dbReference type="OrthoDB" id="5242462at2"/>
<dbReference type="Pfam" id="PF00072">
    <property type="entry name" value="Response_reg"/>
    <property type="match status" value="1"/>
</dbReference>
<evidence type="ECO:0000256" key="2">
    <source>
        <dbReference type="ARBA" id="ARBA00023012"/>
    </source>
</evidence>
<dbReference type="InterPro" id="IPR011006">
    <property type="entry name" value="CheY-like_superfamily"/>
</dbReference>
<dbReference type="InterPro" id="IPR039420">
    <property type="entry name" value="WalR-like"/>
</dbReference>
<dbReference type="EMBL" id="JXSX01000003">
    <property type="protein sequence ID" value="KIR61847.1"/>
    <property type="molecule type" value="Genomic_DNA"/>
</dbReference>
<dbReference type="SUPFAM" id="SSF46894">
    <property type="entry name" value="C-terminal effector domain of the bipartite response regulators"/>
    <property type="match status" value="1"/>
</dbReference>
<accession>A0A0D0USS8</accession>
<dbReference type="GO" id="GO:0005829">
    <property type="term" value="C:cytosol"/>
    <property type="evidence" value="ECO:0007669"/>
    <property type="project" value="TreeGrafter"/>
</dbReference>
<evidence type="ECO:0000256" key="5">
    <source>
        <dbReference type="ARBA" id="ARBA00023163"/>
    </source>
</evidence>
<protein>
    <submittedName>
        <fullName evidence="10">Alkaline phosphatase</fullName>
    </submittedName>
    <submittedName>
        <fullName evidence="11">Two-component system, OmpR family, response regulator</fullName>
    </submittedName>
</protein>
<dbReference type="GO" id="GO:0000976">
    <property type="term" value="F:transcription cis-regulatory region binding"/>
    <property type="evidence" value="ECO:0007669"/>
    <property type="project" value="TreeGrafter"/>
</dbReference>
<dbReference type="Gene3D" id="3.40.50.2300">
    <property type="match status" value="1"/>
</dbReference>
<name>A0A0D0USS8_9ACTN</name>
<keyword evidence="12" id="KW-1185">Reference proteome</keyword>
<dbReference type="GeneID" id="301308383"/>
<dbReference type="CDD" id="cd00383">
    <property type="entry name" value="trans_reg_C"/>
    <property type="match status" value="1"/>
</dbReference>
<dbReference type="SMART" id="SM00448">
    <property type="entry name" value="REC"/>
    <property type="match status" value="1"/>
</dbReference>
<evidence type="ECO:0000256" key="7">
    <source>
        <dbReference type="PROSITE-ProRule" id="PRU01091"/>
    </source>
</evidence>
<dbReference type="Pfam" id="PF00486">
    <property type="entry name" value="Trans_reg_C"/>
    <property type="match status" value="1"/>
</dbReference>
<dbReference type="GO" id="GO:0000156">
    <property type="term" value="F:phosphorelay response regulator activity"/>
    <property type="evidence" value="ECO:0007669"/>
    <property type="project" value="TreeGrafter"/>
</dbReference>
<evidence type="ECO:0000313" key="12">
    <source>
        <dbReference type="Proteomes" id="UP000032254"/>
    </source>
</evidence>
<keyword evidence="3" id="KW-0805">Transcription regulation</keyword>
<dbReference type="EMBL" id="FMCW01000026">
    <property type="protein sequence ID" value="SCF08729.1"/>
    <property type="molecule type" value="Genomic_DNA"/>
</dbReference>
<dbReference type="Proteomes" id="UP000199375">
    <property type="component" value="Unassembled WGS sequence"/>
</dbReference>
<feature type="domain" description="OmpR/PhoB-type" evidence="9">
    <location>
        <begin position="132"/>
        <end position="229"/>
    </location>
</feature>
<feature type="domain" description="Response regulatory" evidence="8">
    <location>
        <begin position="7"/>
        <end position="121"/>
    </location>
</feature>
<evidence type="ECO:0000259" key="8">
    <source>
        <dbReference type="PROSITE" id="PS50110"/>
    </source>
</evidence>
<keyword evidence="1 6" id="KW-0597">Phosphoprotein</keyword>
<evidence type="ECO:0000313" key="10">
    <source>
        <dbReference type="EMBL" id="KIR61847.1"/>
    </source>
</evidence>
<evidence type="ECO:0000313" key="11">
    <source>
        <dbReference type="EMBL" id="SCF08729.1"/>
    </source>
</evidence>
<reference evidence="10 12" key="1">
    <citation type="submission" date="2015-01" db="EMBL/GenBank/DDBJ databases">
        <title>Sequencing and annotation of Micromonospora carbonacea strain JXNU-1 genome.</title>
        <authorList>
            <person name="Long Z."/>
            <person name="Huang Y."/>
            <person name="Jiang Y."/>
        </authorList>
    </citation>
    <scope>NUCLEOTIDE SEQUENCE [LARGE SCALE GENOMIC DNA]</scope>
    <source>
        <strain evidence="10 12">JXNU-1</strain>
    </source>
</reference>
<evidence type="ECO:0000256" key="6">
    <source>
        <dbReference type="PROSITE-ProRule" id="PRU00169"/>
    </source>
</evidence>
<gene>
    <name evidence="11" type="ORF">GA0070558_12678</name>
    <name evidence="10" type="ORF">TK50_30735</name>
</gene>
<keyword evidence="2" id="KW-0902">Two-component regulatory system</keyword>
<evidence type="ECO:0000256" key="3">
    <source>
        <dbReference type="ARBA" id="ARBA00023015"/>
    </source>
</evidence>
<dbReference type="PROSITE" id="PS50110">
    <property type="entry name" value="RESPONSE_REGULATORY"/>
    <property type="match status" value="1"/>
</dbReference>
<reference evidence="11 13" key="2">
    <citation type="submission" date="2016-06" db="EMBL/GenBank/DDBJ databases">
        <authorList>
            <person name="Kjaerup R.B."/>
            <person name="Dalgaard T.S."/>
            <person name="Juul-Madsen H.R."/>
        </authorList>
    </citation>
    <scope>NUCLEOTIDE SEQUENCE [LARGE SCALE GENOMIC DNA]</scope>
    <source>
        <strain evidence="11 13">DSM 45626</strain>
    </source>
</reference>
<dbReference type="Proteomes" id="UP000032254">
    <property type="component" value="Unassembled WGS sequence"/>
</dbReference>
<proteinExistence type="predicted"/>
<dbReference type="SMART" id="SM00862">
    <property type="entry name" value="Trans_reg_C"/>
    <property type="match status" value="1"/>
</dbReference>
<dbReference type="InterPro" id="IPR036388">
    <property type="entry name" value="WH-like_DNA-bd_sf"/>
</dbReference>
<dbReference type="InterPro" id="IPR001789">
    <property type="entry name" value="Sig_transdc_resp-reg_receiver"/>
</dbReference>
<keyword evidence="4 7" id="KW-0238">DNA-binding</keyword>
<evidence type="ECO:0000259" key="9">
    <source>
        <dbReference type="PROSITE" id="PS51755"/>
    </source>
</evidence>
<evidence type="ECO:0000313" key="13">
    <source>
        <dbReference type="Proteomes" id="UP000199375"/>
    </source>
</evidence>
<dbReference type="RefSeq" id="WP_043969013.1">
    <property type="nucleotide sequence ID" value="NZ_CBDREH010000020.1"/>
</dbReference>